<dbReference type="InterPro" id="IPR044791">
    <property type="entry name" value="Beta-glucanase/XTH"/>
</dbReference>
<evidence type="ECO:0000256" key="4">
    <source>
        <dbReference type="ARBA" id="ARBA00023295"/>
    </source>
</evidence>
<dbReference type="InterPro" id="IPR013320">
    <property type="entry name" value="ConA-like_dom_sf"/>
</dbReference>
<keyword evidence="6" id="KW-0732">Signal</keyword>
<dbReference type="GO" id="GO:0071555">
    <property type="term" value="P:cell wall organization"/>
    <property type="evidence" value="ECO:0007669"/>
    <property type="project" value="UniProtKB-KW"/>
</dbReference>
<gene>
    <name evidence="8" type="ORF">KI387_007875</name>
</gene>
<accession>A0AA38LND4</accession>
<dbReference type="CDD" id="cd02176">
    <property type="entry name" value="GH16_XET"/>
    <property type="match status" value="1"/>
</dbReference>
<evidence type="ECO:0000256" key="2">
    <source>
        <dbReference type="ARBA" id="ARBA00022801"/>
    </source>
</evidence>
<dbReference type="OMA" id="WAPDHVT"/>
<evidence type="ECO:0000256" key="3">
    <source>
        <dbReference type="ARBA" id="ARBA00023157"/>
    </source>
</evidence>
<dbReference type="GO" id="GO:0048046">
    <property type="term" value="C:apoplast"/>
    <property type="evidence" value="ECO:0007669"/>
    <property type="project" value="UniProtKB-SubCell"/>
</dbReference>
<proteinExistence type="inferred from homology"/>
<keyword evidence="6" id="KW-0134">Cell wall</keyword>
<dbReference type="FunFam" id="2.60.120.200:FF:000025">
    <property type="entry name" value="Xyloglucan endotransglucosylase/hydrolase"/>
    <property type="match status" value="1"/>
</dbReference>
<evidence type="ECO:0000313" key="9">
    <source>
        <dbReference type="Proteomes" id="UP000824469"/>
    </source>
</evidence>
<dbReference type="EC" id="2.4.1.207" evidence="6"/>
<evidence type="ECO:0000256" key="6">
    <source>
        <dbReference type="RuleBase" id="RU361120"/>
    </source>
</evidence>
<dbReference type="GO" id="GO:0016762">
    <property type="term" value="F:xyloglucan:xyloglucosyl transferase activity"/>
    <property type="evidence" value="ECO:0007669"/>
    <property type="project" value="UniProtKB-EC"/>
</dbReference>
<dbReference type="Proteomes" id="UP000824469">
    <property type="component" value="Unassembled WGS sequence"/>
</dbReference>
<reference evidence="8 9" key="1">
    <citation type="journal article" date="2021" name="Nat. Plants">
        <title>The Taxus genome provides insights into paclitaxel biosynthesis.</title>
        <authorList>
            <person name="Xiong X."/>
            <person name="Gou J."/>
            <person name="Liao Q."/>
            <person name="Li Y."/>
            <person name="Zhou Q."/>
            <person name="Bi G."/>
            <person name="Li C."/>
            <person name="Du R."/>
            <person name="Wang X."/>
            <person name="Sun T."/>
            <person name="Guo L."/>
            <person name="Liang H."/>
            <person name="Lu P."/>
            <person name="Wu Y."/>
            <person name="Zhang Z."/>
            <person name="Ro D.K."/>
            <person name="Shang Y."/>
            <person name="Huang S."/>
            <person name="Yan J."/>
        </authorList>
    </citation>
    <scope>NUCLEOTIDE SEQUENCE [LARGE SCALE GENOMIC DNA]</scope>
    <source>
        <strain evidence="8">Ta-2019</strain>
    </source>
</reference>
<dbReference type="GO" id="GO:0042546">
    <property type="term" value="P:cell wall biogenesis"/>
    <property type="evidence" value="ECO:0007669"/>
    <property type="project" value="InterPro"/>
</dbReference>
<sequence>MNTKQGYMICVWLLYGLICCTVSSGRGTSGVFDDDYYVTWAPDHVTRLNAAREVHIALDRRSGAGFASKKAYLFGKFEMQIKLPPGNSAGTVVAYYLYSNQPNRDEIDIEFLGNVEGTKYIMQTNIFSNGYGNREQRIHLWFDPTARFHTYTVLWTRFYILFVVDGIPIRAHKNNAGLGIPYPRRQPMSLYASIWNGEDWATNGGKTKISWRRNGAFVAEFRELKMDACAWNGNPRFCKASTPLNWWNQRKYAFLTPTQTSRLAWVRKYFLLYDYCNDKSRGIPTLECSHRL</sequence>
<feature type="active site" description="Proton donor" evidence="5">
    <location>
        <position position="110"/>
    </location>
</feature>
<keyword evidence="4 6" id="KW-0326">Glycosidase</keyword>
<evidence type="ECO:0000313" key="8">
    <source>
        <dbReference type="EMBL" id="KAH9327697.1"/>
    </source>
</evidence>
<dbReference type="PRINTS" id="PR00737">
    <property type="entry name" value="GLHYDRLASE16"/>
</dbReference>
<keyword evidence="9" id="KW-1185">Reference proteome</keyword>
<feature type="domain" description="GH16" evidence="7">
    <location>
        <begin position="1"/>
        <end position="220"/>
    </location>
</feature>
<keyword evidence="2 6" id="KW-0378">Hydrolase</keyword>
<dbReference type="InterPro" id="IPR016455">
    <property type="entry name" value="XTH"/>
</dbReference>
<comment type="similarity">
    <text evidence="6">Belongs to the glycosyl hydrolase 16 family.</text>
</comment>
<dbReference type="Pfam" id="PF00722">
    <property type="entry name" value="Glyco_hydro_16"/>
    <property type="match status" value="1"/>
</dbReference>
<protein>
    <recommendedName>
        <fullName evidence="6">Xyloglucan endotransglucosylase/hydrolase</fullName>
        <ecNumber evidence="6">2.4.1.207</ecNumber>
    </recommendedName>
</protein>
<feature type="signal peptide" evidence="6">
    <location>
        <begin position="1"/>
        <end position="25"/>
    </location>
</feature>
<name>A0AA38LND4_TAXCH</name>
<keyword evidence="1 6" id="KW-0808">Transferase</keyword>
<feature type="chain" id="PRO_5041482273" description="Xyloglucan endotransglucosylase/hydrolase" evidence="6">
    <location>
        <begin position="26"/>
        <end position="292"/>
    </location>
</feature>
<dbReference type="InterPro" id="IPR010713">
    <property type="entry name" value="XET_C"/>
</dbReference>
<comment type="subcellular location">
    <subcellularLocation>
        <location evidence="6">Secreted</location>
        <location evidence="6">Cell wall</location>
    </subcellularLocation>
    <subcellularLocation>
        <location evidence="6">Secreted</location>
        <location evidence="6">Extracellular space</location>
        <location evidence="6">Apoplast</location>
    </subcellularLocation>
</comment>
<dbReference type="InterPro" id="IPR000757">
    <property type="entry name" value="Beta-glucanase-like"/>
</dbReference>
<keyword evidence="6" id="KW-0052">Apoplast</keyword>
<comment type="PTM">
    <text evidence="6">Contains at least one intrachain disulfide bond essential for its enzymatic activity.</text>
</comment>
<dbReference type="EMBL" id="JAHRHJ020000002">
    <property type="protein sequence ID" value="KAH9327697.1"/>
    <property type="molecule type" value="Genomic_DNA"/>
</dbReference>
<dbReference type="Pfam" id="PF06955">
    <property type="entry name" value="XET_C"/>
    <property type="match status" value="1"/>
</dbReference>
<feature type="active site" description="Nucleophile" evidence="5">
    <location>
        <position position="106"/>
    </location>
</feature>
<evidence type="ECO:0000256" key="5">
    <source>
        <dbReference type="PIRSR" id="PIRSR005604-1"/>
    </source>
</evidence>
<dbReference type="Gene3D" id="2.60.120.200">
    <property type="match status" value="1"/>
</dbReference>
<dbReference type="InterPro" id="IPR008264">
    <property type="entry name" value="Beta_glucanase"/>
</dbReference>
<comment type="function">
    <text evidence="6">Catalyzes xyloglucan endohydrolysis (XEH) and/or endotransglycosylation (XET). Cleaves and religates xyloglucan polymers, an essential constituent of the primary cell wall, and thereby participates in cell wall construction of growing tissues.</text>
</comment>
<comment type="caution">
    <text evidence="8">The sequence shown here is derived from an EMBL/GenBank/DDBJ whole genome shotgun (WGS) entry which is preliminary data.</text>
</comment>
<evidence type="ECO:0000259" key="7">
    <source>
        <dbReference type="PROSITE" id="PS51762"/>
    </source>
</evidence>
<dbReference type="AlphaFoldDB" id="A0AA38LND4"/>
<dbReference type="SUPFAM" id="SSF49899">
    <property type="entry name" value="Concanavalin A-like lectins/glucanases"/>
    <property type="match status" value="1"/>
</dbReference>
<dbReference type="PIRSF" id="PIRSF005604">
    <property type="entry name" value="XET"/>
    <property type="match status" value="1"/>
</dbReference>
<keyword evidence="6" id="KW-0961">Cell wall biogenesis/degradation</keyword>
<keyword evidence="3" id="KW-1015">Disulfide bond</keyword>
<dbReference type="PANTHER" id="PTHR31062">
    <property type="entry name" value="XYLOGLUCAN ENDOTRANSGLUCOSYLASE/HYDROLASE PROTEIN 8-RELATED"/>
    <property type="match status" value="1"/>
</dbReference>
<dbReference type="PROSITE" id="PS51762">
    <property type="entry name" value="GH16_2"/>
    <property type="match status" value="1"/>
</dbReference>
<organism evidence="8 9">
    <name type="scientific">Taxus chinensis</name>
    <name type="common">Chinese yew</name>
    <name type="synonym">Taxus wallichiana var. chinensis</name>
    <dbReference type="NCBI Taxonomy" id="29808"/>
    <lineage>
        <taxon>Eukaryota</taxon>
        <taxon>Viridiplantae</taxon>
        <taxon>Streptophyta</taxon>
        <taxon>Embryophyta</taxon>
        <taxon>Tracheophyta</taxon>
        <taxon>Spermatophyta</taxon>
        <taxon>Pinopsida</taxon>
        <taxon>Pinidae</taxon>
        <taxon>Conifers II</taxon>
        <taxon>Cupressales</taxon>
        <taxon>Taxaceae</taxon>
        <taxon>Taxus</taxon>
    </lineage>
</organism>
<dbReference type="GO" id="GO:0010411">
    <property type="term" value="P:xyloglucan metabolic process"/>
    <property type="evidence" value="ECO:0007669"/>
    <property type="project" value="InterPro"/>
</dbReference>
<evidence type="ECO:0000256" key="1">
    <source>
        <dbReference type="ARBA" id="ARBA00022679"/>
    </source>
</evidence>
<keyword evidence="6" id="KW-0964">Secreted</keyword>
<dbReference type="GO" id="GO:0004553">
    <property type="term" value="F:hydrolase activity, hydrolyzing O-glycosyl compounds"/>
    <property type="evidence" value="ECO:0007669"/>
    <property type="project" value="InterPro"/>
</dbReference>